<evidence type="ECO:0000313" key="2">
    <source>
        <dbReference type="EMBL" id="GBL90211.1"/>
    </source>
</evidence>
<evidence type="ECO:0000313" key="3">
    <source>
        <dbReference type="Proteomes" id="UP000499080"/>
    </source>
</evidence>
<feature type="compositionally biased region" description="Low complexity" evidence="1">
    <location>
        <begin position="1"/>
        <end position="18"/>
    </location>
</feature>
<accession>A0A4Y2BD65</accession>
<comment type="caution">
    <text evidence="2">The sequence shown here is derived from an EMBL/GenBank/DDBJ whole genome shotgun (WGS) entry which is preliminary data.</text>
</comment>
<dbReference type="Proteomes" id="UP000499080">
    <property type="component" value="Unassembled WGS sequence"/>
</dbReference>
<proteinExistence type="predicted"/>
<organism evidence="2 3">
    <name type="scientific">Araneus ventricosus</name>
    <name type="common">Orbweaver spider</name>
    <name type="synonym">Epeira ventricosa</name>
    <dbReference type="NCBI Taxonomy" id="182803"/>
    <lineage>
        <taxon>Eukaryota</taxon>
        <taxon>Metazoa</taxon>
        <taxon>Ecdysozoa</taxon>
        <taxon>Arthropoda</taxon>
        <taxon>Chelicerata</taxon>
        <taxon>Arachnida</taxon>
        <taxon>Araneae</taxon>
        <taxon>Araneomorphae</taxon>
        <taxon>Entelegynae</taxon>
        <taxon>Araneoidea</taxon>
        <taxon>Araneidae</taxon>
        <taxon>Araneus</taxon>
    </lineage>
</organism>
<name>A0A4Y2BD65_ARAVE</name>
<feature type="non-terminal residue" evidence="2">
    <location>
        <position position="1"/>
    </location>
</feature>
<gene>
    <name evidence="2" type="ORF">AVEN_261187_1</name>
</gene>
<sequence length="83" mass="8595">PSSPSPGGSRRNPGTGSRAPPPPPLTNRQPPGPPAGSNRVPPPAAPPRPVSGTGLPPPLLPSLVFDFSCFVILFHNFRILYAP</sequence>
<protein>
    <submittedName>
        <fullName evidence="2">Uncharacterized protein</fullName>
    </submittedName>
</protein>
<dbReference type="AlphaFoldDB" id="A0A4Y2BD65"/>
<keyword evidence="3" id="KW-1185">Reference proteome</keyword>
<feature type="compositionally biased region" description="Pro residues" evidence="1">
    <location>
        <begin position="19"/>
        <end position="57"/>
    </location>
</feature>
<feature type="region of interest" description="Disordered" evidence="1">
    <location>
        <begin position="1"/>
        <end position="57"/>
    </location>
</feature>
<reference evidence="2 3" key="1">
    <citation type="journal article" date="2019" name="Sci. Rep.">
        <title>Orb-weaving spider Araneus ventricosus genome elucidates the spidroin gene catalogue.</title>
        <authorList>
            <person name="Kono N."/>
            <person name="Nakamura H."/>
            <person name="Ohtoshi R."/>
            <person name="Moran D.A.P."/>
            <person name="Shinohara A."/>
            <person name="Yoshida Y."/>
            <person name="Fujiwara M."/>
            <person name="Mori M."/>
            <person name="Tomita M."/>
            <person name="Arakawa K."/>
        </authorList>
    </citation>
    <scope>NUCLEOTIDE SEQUENCE [LARGE SCALE GENOMIC DNA]</scope>
</reference>
<dbReference type="EMBL" id="BGPR01159449">
    <property type="protein sequence ID" value="GBL90211.1"/>
    <property type="molecule type" value="Genomic_DNA"/>
</dbReference>
<evidence type="ECO:0000256" key="1">
    <source>
        <dbReference type="SAM" id="MobiDB-lite"/>
    </source>
</evidence>